<dbReference type="RefSeq" id="WP_296942176.1">
    <property type="nucleotide sequence ID" value="NZ_LT599032.1"/>
</dbReference>
<dbReference type="PANTHER" id="PTHR36927">
    <property type="entry name" value="BLR4337 PROTEIN"/>
    <property type="match status" value="1"/>
</dbReference>
<feature type="domain" description="Acyltransferase 3" evidence="2">
    <location>
        <begin position="4"/>
        <end position="352"/>
    </location>
</feature>
<accession>A0A212JTF6</accession>
<sequence length="375" mass="44563">MRRYDIDSLRVIAFGLLIFYHVGMFFVPWWFHIKNPITYEGLTYPMLFLNQWRLPLLFVISGMGTYYALTRRSGFQFTKERIKRLFVPLIVGMVFIIPPQVYFERLDKGQFAGSYFFDYWPQVALNGVYPEGNISWHHLWFILYLFIFSIVLVPLFLYLQKHPETWIIRKIKTISLKYAGLYIFTVPLFLWQILLAPYYPQTNGLINDWYNLINYGTLFFFGYILISLKDTFWTSVTQNRQKYLVSGIISFPLLMCLWYVIGDFAGKEYITALVRVFNSWSWILTLFAYSAIYLNKPSKILSYANEAVYPFFILHQTVMMALCYYLKDIDMGFFPKFSILSIGTFGISWIIYEFGIRRYPLIRPLFGMKPKAKNP</sequence>
<feature type="transmembrane region" description="Helical" evidence="1">
    <location>
        <begin position="51"/>
        <end position="69"/>
    </location>
</feature>
<dbReference type="PANTHER" id="PTHR36927:SF3">
    <property type="entry name" value="GLUCANS BIOSYNTHESIS PROTEIN C"/>
    <property type="match status" value="1"/>
</dbReference>
<protein>
    <recommendedName>
        <fullName evidence="2">Acyltransferase 3 domain-containing protein</fullName>
    </recommendedName>
</protein>
<feature type="transmembrane region" description="Helical" evidence="1">
    <location>
        <begin position="139"/>
        <end position="159"/>
    </location>
</feature>
<feature type="transmembrane region" description="Helical" evidence="1">
    <location>
        <begin position="12"/>
        <end position="31"/>
    </location>
</feature>
<feature type="transmembrane region" description="Helical" evidence="1">
    <location>
        <begin position="307"/>
        <end position="327"/>
    </location>
</feature>
<feature type="transmembrane region" description="Helical" evidence="1">
    <location>
        <begin position="333"/>
        <end position="352"/>
    </location>
</feature>
<evidence type="ECO:0000256" key="1">
    <source>
        <dbReference type="SAM" id="Phobius"/>
    </source>
</evidence>
<dbReference type="GO" id="GO:0016747">
    <property type="term" value="F:acyltransferase activity, transferring groups other than amino-acyl groups"/>
    <property type="evidence" value="ECO:0007669"/>
    <property type="project" value="InterPro"/>
</dbReference>
<keyword evidence="1" id="KW-1133">Transmembrane helix</keyword>
<dbReference type="EMBL" id="FLUM01000003">
    <property type="protein sequence ID" value="SBW02638.1"/>
    <property type="molecule type" value="Genomic_DNA"/>
</dbReference>
<evidence type="ECO:0000313" key="3">
    <source>
        <dbReference type="EMBL" id="SBW02638.1"/>
    </source>
</evidence>
<proteinExistence type="predicted"/>
<dbReference type="InterPro" id="IPR050623">
    <property type="entry name" value="Glucan_succinyl_AcylTrfase"/>
</dbReference>
<dbReference type="InterPro" id="IPR002656">
    <property type="entry name" value="Acyl_transf_3_dom"/>
</dbReference>
<keyword evidence="1" id="KW-0472">Membrane</keyword>
<name>A0A212JTF6_9BACT</name>
<gene>
    <name evidence="3" type="ORF">KL86DYS1_30364</name>
</gene>
<dbReference type="Pfam" id="PF01757">
    <property type="entry name" value="Acyl_transf_3"/>
    <property type="match status" value="1"/>
</dbReference>
<feature type="transmembrane region" description="Helical" evidence="1">
    <location>
        <begin position="212"/>
        <end position="231"/>
    </location>
</feature>
<feature type="transmembrane region" description="Helical" evidence="1">
    <location>
        <begin position="179"/>
        <end position="200"/>
    </location>
</feature>
<feature type="transmembrane region" description="Helical" evidence="1">
    <location>
        <begin position="243"/>
        <end position="261"/>
    </location>
</feature>
<feature type="transmembrane region" description="Helical" evidence="1">
    <location>
        <begin position="273"/>
        <end position="295"/>
    </location>
</feature>
<evidence type="ECO:0000259" key="2">
    <source>
        <dbReference type="Pfam" id="PF01757"/>
    </source>
</evidence>
<keyword evidence="1" id="KW-0812">Transmembrane</keyword>
<reference evidence="3" key="1">
    <citation type="submission" date="2016-04" db="EMBL/GenBank/DDBJ databases">
        <authorList>
            <person name="Evans L.H."/>
            <person name="Alamgir A."/>
            <person name="Owens N."/>
            <person name="Weber N.D."/>
            <person name="Virtaneva K."/>
            <person name="Barbian K."/>
            <person name="Babar A."/>
            <person name="Rosenke K."/>
        </authorList>
    </citation>
    <scope>NUCLEOTIDE SEQUENCE</scope>
    <source>
        <strain evidence="3">86-1</strain>
    </source>
</reference>
<organism evidence="3">
    <name type="scientific">uncultured Dysgonomonas sp</name>
    <dbReference type="NCBI Taxonomy" id="206096"/>
    <lineage>
        <taxon>Bacteria</taxon>
        <taxon>Pseudomonadati</taxon>
        <taxon>Bacteroidota</taxon>
        <taxon>Bacteroidia</taxon>
        <taxon>Bacteroidales</taxon>
        <taxon>Dysgonomonadaceae</taxon>
        <taxon>Dysgonomonas</taxon>
        <taxon>environmental samples</taxon>
    </lineage>
</organism>
<feature type="transmembrane region" description="Helical" evidence="1">
    <location>
        <begin position="85"/>
        <end position="103"/>
    </location>
</feature>
<dbReference type="AlphaFoldDB" id="A0A212JTF6"/>